<feature type="transmembrane region" description="Helical" evidence="6">
    <location>
        <begin position="340"/>
        <end position="359"/>
    </location>
</feature>
<evidence type="ECO:0000259" key="7">
    <source>
        <dbReference type="PROSITE" id="PS50850"/>
    </source>
</evidence>
<dbReference type="GO" id="GO:0016020">
    <property type="term" value="C:membrane"/>
    <property type="evidence" value="ECO:0007669"/>
    <property type="project" value="UniProtKB-SubCell"/>
</dbReference>
<accession>A0AAV2RP53</accession>
<sequence length="519" mass="56758">MEGNHFSSRIADITATANIIPQRRVSFSSTCISDEWTPLLKPNIKSHGKSKTNDSSSLQLHRPSVSLVPVRSTPVRRVSLRNESFREEGYFGTKFSKRQIFALVSMLLLYFADFAILSIMEPFFPLEAEAKGVSPAINGLVFSVYSFVIVVMSPVYSKCIPIVNPRTLYLVGISLNVFSNICFGMIQFINEQSVFIVVSFGLRVFGALGAACYLTVIYAVVPALFPTCMNLINGLLEAAVGIGMCIGPVLGVGLYSLGGFSLPFFVLGTFMLFTVPICWFTFPKDVQPSIQDTPKGVSNVLSKPGVVLSYLVLACVSFSESTLFPTFQPHLDDIGLSIDLIGWIYFLLNATYTIASPLVGLAVDRFQAPECFMIAGLSIMTISLFFLGHSPLLPNISPEMMIYQDIISVCLLGLACALCIIPTFAAMLKHTKEEGEPIDLGTAAVCSGLWSASYAIGEMTGPLYAGLMSEYFSFGTLTTFTALVPLLLIVILIMFLFIRFSKKMKARAQIFTATPYKTI</sequence>
<dbReference type="InterPro" id="IPR050930">
    <property type="entry name" value="MFS_Vesicular_Transporter"/>
</dbReference>
<protein>
    <recommendedName>
        <fullName evidence="7">Major facilitator superfamily (MFS) profile domain-containing protein</fullName>
    </recommendedName>
</protein>
<dbReference type="AlphaFoldDB" id="A0AAV2RP53"/>
<dbReference type="PANTHER" id="PTHR23506:SF28">
    <property type="entry name" value="MFS-TYPE TRANSPORTER SLC18B1-LIKE PROTEIN"/>
    <property type="match status" value="1"/>
</dbReference>
<feature type="transmembrane region" description="Helical" evidence="6">
    <location>
        <begin position="260"/>
        <end position="280"/>
    </location>
</feature>
<proteinExistence type="predicted"/>
<dbReference type="Gene3D" id="1.20.1250.20">
    <property type="entry name" value="MFS general substrate transporter like domains"/>
    <property type="match status" value="2"/>
</dbReference>
<keyword evidence="4 6" id="KW-1133">Transmembrane helix</keyword>
<evidence type="ECO:0000256" key="3">
    <source>
        <dbReference type="ARBA" id="ARBA00022692"/>
    </source>
</evidence>
<keyword evidence="2" id="KW-0813">Transport</keyword>
<dbReference type="EMBL" id="CAXKWB010025690">
    <property type="protein sequence ID" value="CAL4128485.1"/>
    <property type="molecule type" value="Genomic_DNA"/>
</dbReference>
<evidence type="ECO:0000256" key="6">
    <source>
        <dbReference type="SAM" id="Phobius"/>
    </source>
</evidence>
<feature type="transmembrane region" description="Helical" evidence="6">
    <location>
        <begin position="168"/>
        <end position="189"/>
    </location>
</feature>
<evidence type="ECO:0000256" key="1">
    <source>
        <dbReference type="ARBA" id="ARBA00004141"/>
    </source>
</evidence>
<evidence type="ECO:0000256" key="5">
    <source>
        <dbReference type="ARBA" id="ARBA00023136"/>
    </source>
</evidence>
<organism evidence="8 9">
    <name type="scientific">Meganyctiphanes norvegica</name>
    <name type="common">Northern krill</name>
    <name type="synonym">Thysanopoda norvegica</name>
    <dbReference type="NCBI Taxonomy" id="48144"/>
    <lineage>
        <taxon>Eukaryota</taxon>
        <taxon>Metazoa</taxon>
        <taxon>Ecdysozoa</taxon>
        <taxon>Arthropoda</taxon>
        <taxon>Crustacea</taxon>
        <taxon>Multicrustacea</taxon>
        <taxon>Malacostraca</taxon>
        <taxon>Eumalacostraca</taxon>
        <taxon>Eucarida</taxon>
        <taxon>Euphausiacea</taxon>
        <taxon>Euphausiidae</taxon>
        <taxon>Meganyctiphanes</taxon>
    </lineage>
</organism>
<reference evidence="8 9" key="1">
    <citation type="submission" date="2024-05" db="EMBL/GenBank/DDBJ databases">
        <authorList>
            <person name="Wallberg A."/>
        </authorList>
    </citation>
    <scope>NUCLEOTIDE SEQUENCE [LARGE SCALE GENOMIC DNA]</scope>
</reference>
<feature type="domain" description="Major facilitator superfamily (MFS) profile" evidence="7">
    <location>
        <begin position="99"/>
        <end position="502"/>
    </location>
</feature>
<evidence type="ECO:0000313" key="9">
    <source>
        <dbReference type="Proteomes" id="UP001497623"/>
    </source>
</evidence>
<evidence type="ECO:0000256" key="2">
    <source>
        <dbReference type="ARBA" id="ARBA00022448"/>
    </source>
</evidence>
<dbReference type="GO" id="GO:0022857">
    <property type="term" value="F:transmembrane transporter activity"/>
    <property type="evidence" value="ECO:0007669"/>
    <property type="project" value="InterPro"/>
</dbReference>
<feature type="transmembrane region" description="Helical" evidence="6">
    <location>
        <begin position="195"/>
        <end position="221"/>
    </location>
</feature>
<keyword evidence="9" id="KW-1185">Reference proteome</keyword>
<feature type="transmembrane region" description="Helical" evidence="6">
    <location>
        <begin position="100"/>
        <end position="124"/>
    </location>
</feature>
<feature type="transmembrane region" description="Helical" evidence="6">
    <location>
        <begin position="371"/>
        <end position="394"/>
    </location>
</feature>
<dbReference type="PROSITE" id="PS50850">
    <property type="entry name" value="MFS"/>
    <property type="match status" value="1"/>
</dbReference>
<comment type="caution">
    <text evidence="8">The sequence shown here is derived from an EMBL/GenBank/DDBJ whole genome shotgun (WGS) entry which is preliminary data.</text>
</comment>
<dbReference type="Proteomes" id="UP001497623">
    <property type="component" value="Unassembled WGS sequence"/>
</dbReference>
<dbReference type="Pfam" id="PF07690">
    <property type="entry name" value="MFS_1"/>
    <property type="match status" value="2"/>
</dbReference>
<keyword evidence="5 6" id="KW-0472">Membrane</keyword>
<feature type="transmembrane region" description="Helical" evidence="6">
    <location>
        <begin position="233"/>
        <end position="254"/>
    </location>
</feature>
<dbReference type="InterPro" id="IPR036259">
    <property type="entry name" value="MFS_trans_sf"/>
</dbReference>
<dbReference type="InterPro" id="IPR011701">
    <property type="entry name" value="MFS"/>
</dbReference>
<evidence type="ECO:0000313" key="8">
    <source>
        <dbReference type="EMBL" id="CAL4128485.1"/>
    </source>
</evidence>
<feature type="transmembrane region" description="Helical" evidence="6">
    <location>
        <begin position="406"/>
        <end position="428"/>
    </location>
</feature>
<comment type="subcellular location">
    <subcellularLocation>
        <location evidence="1">Membrane</location>
        <topology evidence="1">Multi-pass membrane protein</topology>
    </subcellularLocation>
</comment>
<feature type="transmembrane region" description="Helical" evidence="6">
    <location>
        <begin position="477"/>
        <end position="498"/>
    </location>
</feature>
<gene>
    <name evidence="8" type="ORF">MNOR_LOCUS26128</name>
</gene>
<evidence type="ECO:0000256" key="4">
    <source>
        <dbReference type="ARBA" id="ARBA00022989"/>
    </source>
</evidence>
<keyword evidence="3 6" id="KW-0812">Transmembrane</keyword>
<dbReference type="SUPFAM" id="SSF103473">
    <property type="entry name" value="MFS general substrate transporter"/>
    <property type="match status" value="1"/>
</dbReference>
<dbReference type="PANTHER" id="PTHR23506">
    <property type="entry name" value="GH10249P"/>
    <property type="match status" value="1"/>
</dbReference>
<dbReference type="InterPro" id="IPR020846">
    <property type="entry name" value="MFS_dom"/>
</dbReference>
<name>A0AAV2RP53_MEGNR</name>
<feature type="transmembrane region" description="Helical" evidence="6">
    <location>
        <begin position="136"/>
        <end position="156"/>
    </location>
</feature>